<accession>A0AAN8N7Y7</accession>
<dbReference type="Pfam" id="PF10334">
    <property type="entry name" value="BRE4"/>
    <property type="match status" value="1"/>
</dbReference>
<name>A0AAN8N7Y7_9PEZI</name>
<reference evidence="2 3" key="1">
    <citation type="submission" date="2019-10" db="EMBL/GenBank/DDBJ databases">
        <authorList>
            <person name="Palmer J.M."/>
        </authorList>
    </citation>
    <scope>NUCLEOTIDE SEQUENCE [LARGE SCALE GENOMIC DNA]</scope>
    <source>
        <strain evidence="2 3">TWF718</strain>
    </source>
</reference>
<evidence type="ECO:0000313" key="3">
    <source>
        <dbReference type="Proteomes" id="UP001313282"/>
    </source>
</evidence>
<dbReference type="PANTHER" id="PTHR37994">
    <property type="entry name" value="ARAE_2_N DOMAIN-CONTAINING PROTEIN-RELATED"/>
    <property type="match status" value="1"/>
</dbReference>
<sequence length="239" mass="26094">MVGFGVAVLVQVFPSPPSATRNASRSLAVVSSHLTSFYVDIISDFLARSEEEGYEATKEVIDTRLTELFSEINALVPRIKMVKFEPSSSPFTCSNLLEIETCLGRILESLSTIASVSPALTDSYKKTLEAQTNFVEIQTVAGIISVFTAVEDTLKSGQPLSEVLPAPLLQNLRTITGPSSAINKREFSKDIIRDENWSRFVVALMAVASLYARIDSLVLTVKETVGQKYHVEGLLSDSV</sequence>
<protein>
    <recommendedName>
        <fullName evidence="1">DUF2421 domain-containing protein</fullName>
    </recommendedName>
</protein>
<evidence type="ECO:0000313" key="2">
    <source>
        <dbReference type="EMBL" id="KAK6356015.1"/>
    </source>
</evidence>
<organism evidence="2 3">
    <name type="scientific">Orbilia javanica</name>
    <dbReference type="NCBI Taxonomy" id="47235"/>
    <lineage>
        <taxon>Eukaryota</taxon>
        <taxon>Fungi</taxon>
        <taxon>Dikarya</taxon>
        <taxon>Ascomycota</taxon>
        <taxon>Pezizomycotina</taxon>
        <taxon>Orbiliomycetes</taxon>
        <taxon>Orbiliales</taxon>
        <taxon>Orbiliaceae</taxon>
        <taxon>Orbilia</taxon>
    </lineage>
</organism>
<gene>
    <name evidence="2" type="ORF">TWF718_000388</name>
</gene>
<dbReference type="InterPro" id="IPR018820">
    <property type="entry name" value="BRE4-related_DUF2421"/>
</dbReference>
<dbReference type="PANTHER" id="PTHR37994:SF3">
    <property type="entry name" value="ER TRANSPORTER 6TM N-TERMINAL DOMAIN-CONTAINING PROTEIN"/>
    <property type="match status" value="1"/>
</dbReference>
<proteinExistence type="predicted"/>
<evidence type="ECO:0000259" key="1">
    <source>
        <dbReference type="Pfam" id="PF10334"/>
    </source>
</evidence>
<dbReference type="AlphaFoldDB" id="A0AAN8N7Y7"/>
<keyword evidence="3" id="KW-1185">Reference proteome</keyword>
<dbReference type="EMBL" id="JAVHNR010000001">
    <property type="protein sequence ID" value="KAK6356015.1"/>
    <property type="molecule type" value="Genomic_DNA"/>
</dbReference>
<comment type="caution">
    <text evidence="2">The sequence shown here is derived from an EMBL/GenBank/DDBJ whole genome shotgun (WGS) entry which is preliminary data.</text>
</comment>
<dbReference type="Proteomes" id="UP001313282">
    <property type="component" value="Unassembled WGS sequence"/>
</dbReference>
<feature type="domain" description="DUF2421" evidence="1">
    <location>
        <begin position="14"/>
        <end position="229"/>
    </location>
</feature>